<evidence type="ECO:0000313" key="3">
    <source>
        <dbReference type="Proteomes" id="UP000193623"/>
    </source>
</evidence>
<reference evidence="2 3" key="1">
    <citation type="submission" date="2017-03" db="EMBL/GenBank/DDBJ databases">
        <authorList>
            <person name="Afonso C.L."/>
            <person name="Miller P.J."/>
            <person name="Scott M.A."/>
            <person name="Spackman E."/>
            <person name="Goraichik I."/>
            <person name="Dimitrov K.M."/>
            <person name="Suarez D.L."/>
            <person name="Swayne D.E."/>
        </authorList>
    </citation>
    <scope>NUCLEOTIDE SEQUENCE [LARGE SCALE GENOMIC DNA]</scope>
    <source>
        <strain evidence="2 3">CECT 8397</strain>
    </source>
</reference>
<dbReference type="SUPFAM" id="SSF47616">
    <property type="entry name" value="GST C-terminal domain-like"/>
    <property type="match status" value="1"/>
</dbReference>
<dbReference type="InterPro" id="IPR004045">
    <property type="entry name" value="Glutathione_S-Trfase_N"/>
</dbReference>
<dbReference type="Gene3D" id="1.20.1050.10">
    <property type="match status" value="1"/>
</dbReference>
<evidence type="ECO:0000259" key="1">
    <source>
        <dbReference type="Pfam" id="PF13409"/>
    </source>
</evidence>
<protein>
    <recommendedName>
        <fullName evidence="1">GST N-terminal domain-containing protein</fullName>
    </recommendedName>
</protein>
<keyword evidence="3" id="KW-1185">Reference proteome</keyword>
<dbReference type="Proteomes" id="UP000193623">
    <property type="component" value="Unassembled WGS sequence"/>
</dbReference>
<dbReference type="Gene3D" id="3.40.30.10">
    <property type="entry name" value="Glutaredoxin"/>
    <property type="match status" value="1"/>
</dbReference>
<dbReference type="Pfam" id="PF13409">
    <property type="entry name" value="GST_N_2"/>
    <property type="match status" value="1"/>
</dbReference>
<dbReference type="EMBL" id="FWFT01000004">
    <property type="protein sequence ID" value="SLN51876.1"/>
    <property type="molecule type" value="Genomic_DNA"/>
</dbReference>
<proteinExistence type="predicted"/>
<sequence length="225" mass="24627">MTYDLLIGQRLYSSWSLRGWLPFIVHDIPVRVQDTLIYGDAFYDDVAAFGGHRTVPVVKTPDGGLLTDSLSIAWHLAEAFPDRGLLPAGPAQRAKAMNMICEMHSGFMALRSACPMNLATAWDGFAPDAAVRADVARIEAVWGDALAASDGPFLFGDYGLADAYFAPVAIRIAGYGLSVSDVTQAYVQAQLSHPAILRWRTEGLDRDVELSQYDQPHTRIPFPMP</sequence>
<gene>
    <name evidence="2" type="ORF">PSJ8397_02732</name>
</gene>
<dbReference type="AlphaFoldDB" id="A0A1Y5SYX0"/>
<dbReference type="SUPFAM" id="SSF52833">
    <property type="entry name" value="Thioredoxin-like"/>
    <property type="match status" value="1"/>
</dbReference>
<dbReference type="CDD" id="cd03194">
    <property type="entry name" value="GST_C_3"/>
    <property type="match status" value="1"/>
</dbReference>
<name>A0A1Y5SYX0_9RHOB</name>
<accession>A0A1Y5SYX0</accession>
<dbReference type="OrthoDB" id="9799538at2"/>
<evidence type="ECO:0000313" key="2">
    <source>
        <dbReference type="EMBL" id="SLN51876.1"/>
    </source>
</evidence>
<feature type="domain" description="GST N-terminal" evidence="1">
    <location>
        <begin position="12"/>
        <end position="78"/>
    </location>
</feature>
<dbReference type="RefSeq" id="WP_085865113.1">
    <property type="nucleotide sequence ID" value="NZ_FWFT01000004.1"/>
</dbReference>
<dbReference type="InterPro" id="IPR036282">
    <property type="entry name" value="Glutathione-S-Trfase_C_sf"/>
</dbReference>
<organism evidence="2 3">
    <name type="scientific">Pseudooctadecabacter jejudonensis</name>
    <dbReference type="NCBI Taxonomy" id="1391910"/>
    <lineage>
        <taxon>Bacteria</taxon>
        <taxon>Pseudomonadati</taxon>
        <taxon>Pseudomonadota</taxon>
        <taxon>Alphaproteobacteria</taxon>
        <taxon>Rhodobacterales</taxon>
        <taxon>Paracoccaceae</taxon>
        <taxon>Pseudooctadecabacter</taxon>
    </lineage>
</organism>
<dbReference type="InterPro" id="IPR036249">
    <property type="entry name" value="Thioredoxin-like_sf"/>
</dbReference>